<dbReference type="SUPFAM" id="SSF141371">
    <property type="entry name" value="PilZ domain-like"/>
    <property type="match status" value="1"/>
</dbReference>
<dbReference type="Pfam" id="PF07238">
    <property type="entry name" value="PilZ"/>
    <property type="match status" value="1"/>
</dbReference>
<gene>
    <name evidence="2" type="ORF">S12H4_55179</name>
</gene>
<reference evidence="2" key="1">
    <citation type="journal article" date="2014" name="Front. Microbiol.">
        <title>High frequency of phylogenetically diverse reductive dehalogenase-homologous genes in deep subseafloor sedimentary metagenomes.</title>
        <authorList>
            <person name="Kawai M."/>
            <person name="Futagami T."/>
            <person name="Toyoda A."/>
            <person name="Takaki Y."/>
            <person name="Nishi S."/>
            <person name="Hori S."/>
            <person name="Arai W."/>
            <person name="Tsubouchi T."/>
            <person name="Morono Y."/>
            <person name="Uchiyama I."/>
            <person name="Ito T."/>
            <person name="Fujiyama A."/>
            <person name="Inagaki F."/>
            <person name="Takami H."/>
        </authorList>
    </citation>
    <scope>NUCLEOTIDE SEQUENCE</scope>
    <source>
        <strain evidence="2">Expedition CK06-06</strain>
    </source>
</reference>
<organism evidence="2">
    <name type="scientific">marine sediment metagenome</name>
    <dbReference type="NCBI Taxonomy" id="412755"/>
    <lineage>
        <taxon>unclassified sequences</taxon>
        <taxon>metagenomes</taxon>
        <taxon>ecological metagenomes</taxon>
    </lineage>
</organism>
<sequence length="115" mass="12904">MSDHIIRKGQIRVLDERKDARKKLNEIQPVVAACKTKDCDFKASIDDVSSNGVFIKTRRHLSTGQEIAMKFSFPNAKNTIMATGEIVRASGRGVGVAFKILFKHYHPLFTCQVLI</sequence>
<dbReference type="InterPro" id="IPR009875">
    <property type="entry name" value="PilZ_domain"/>
</dbReference>
<dbReference type="Gene3D" id="2.40.10.220">
    <property type="entry name" value="predicted glycosyltransferase like domains"/>
    <property type="match status" value="1"/>
</dbReference>
<feature type="domain" description="PilZ" evidence="1">
    <location>
        <begin position="29"/>
        <end position="98"/>
    </location>
</feature>
<dbReference type="AlphaFoldDB" id="X1VKW0"/>
<accession>X1VKW0</accession>
<proteinExistence type="predicted"/>
<dbReference type="EMBL" id="BARW01035370">
    <property type="protein sequence ID" value="GAJ19847.1"/>
    <property type="molecule type" value="Genomic_DNA"/>
</dbReference>
<name>X1VKW0_9ZZZZ</name>
<protein>
    <recommendedName>
        <fullName evidence="1">PilZ domain-containing protein</fullName>
    </recommendedName>
</protein>
<evidence type="ECO:0000313" key="2">
    <source>
        <dbReference type="EMBL" id="GAJ19847.1"/>
    </source>
</evidence>
<comment type="caution">
    <text evidence="2">The sequence shown here is derived from an EMBL/GenBank/DDBJ whole genome shotgun (WGS) entry which is preliminary data.</text>
</comment>
<dbReference type="GO" id="GO:0035438">
    <property type="term" value="F:cyclic-di-GMP binding"/>
    <property type="evidence" value="ECO:0007669"/>
    <property type="project" value="InterPro"/>
</dbReference>
<evidence type="ECO:0000259" key="1">
    <source>
        <dbReference type="Pfam" id="PF07238"/>
    </source>
</evidence>